<comment type="caution">
    <text evidence="1">The sequence shown here is derived from an EMBL/GenBank/DDBJ whole genome shotgun (WGS) entry which is preliminary data.</text>
</comment>
<keyword evidence="2" id="KW-1185">Reference proteome</keyword>
<dbReference type="InterPro" id="IPR013784">
    <property type="entry name" value="Carb-bd-like_fold"/>
</dbReference>
<accession>A0ABN2T0Z1</accession>
<proteinExistence type="predicted"/>
<dbReference type="SUPFAM" id="SSF49452">
    <property type="entry name" value="Starch-binding domain-like"/>
    <property type="match status" value="1"/>
</dbReference>
<dbReference type="Proteomes" id="UP001500326">
    <property type="component" value="Unassembled WGS sequence"/>
</dbReference>
<dbReference type="Gene3D" id="2.60.40.2700">
    <property type="match status" value="6"/>
</dbReference>
<evidence type="ECO:0000313" key="2">
    <source>
        <dbReference type="Proteomes" id="UP001500326"/>
    </source>
</evidence>
<gene>
    <name evidence="1" type="ORF">GCM10009777_36410</name>
</gene>
<dbReference type="RefSeq" id="WP_344065650.1">
    <property type="nucleotide sequence ID" value="NZ_BAAAOH010000001.1"/>
</dbReference>
<evidence type="ECO:0000313" key="1">
    <source>
        <dbReference type="EMBL" id="GAA1996334.1"/>
    </source>
</evidence>
<protein>
    <recommendedName>
        <fullName evidence="3">Alpha-amylase</fullName>
    </recommendedName>
</protein>
<reference evidence="1 2" key="1">
    <citation type="journal article" date="2019" name="Int. J. Syst. Evol. Microbiol.">
        <title>The Global Catalogue of Microorganisms (GCM) 10K type strain sequencing project: providing services to taxonomists for standard genome sequencing and annotation.</title>
        <authorList>
            <consortium name="The Broad Institute Genomics Platform"/>
            <consortium name="The Broad Institute Genome Sequencing Center for Infectious Disease"/>
            <person name="Wu L."/>
            <person name="Ma J."/>
        </authorList>
    </citation>
    <scope>NUCLEOTIDE SEQUENCE [LARGE SCALE GENOMIC DNA]</scope>
    <source>
        <strain evidence="1 2">JCM 14902</strain>
    </source>
</reference>
<dbReference type="EMBL" id="BAAAOH010000001">
    <property type="protein sequence ID" value="GAA1996334.1"/>
    <property type="molecule type" value="Genomic_DNA"/>
</dbReference>
<evidence type="ECO:0008006" key="3">
    <source>
        <dbReference type="Google" id="ProtNLM"/>
    </source>
</evidence>
<organism evidence="1 2">
    <name type="scientific">Microbacterium pumilum</name>
    <dbReference type="NCBI Taxonomy" id="344165"/>
    <lineage>
        <taxon>Bacteria</taxon>
        <taxon>Bacillati</taxon>
        <taxon>Actinomycetota</taxon>
        <taxon>Actinomycetes</taxon>
        <taxon>Micrococcales</taxon>
        <taxon>Microbacteriaceae</taxon>
        <taxon>Microbacterium</taxon>
    </lineage>
</organism>
<name>A0ABN2T0Z1_9MICO</name>
<sequence>MQILSWRARATAVIASVAVVGGVWGSPAIAAPPPATAAGGVDVALDSAASISGHIDLPATAVGEGSTYAVVYPADQYPGNAAAFAVADENGDYTATGLTAGDYKVQFTGSGDVAKEWWIDKAQFADADVITLTDGESRGDVDATLASGATISGRVTTDDGAPIGSGTSRWMFAIPVGAGGDPHATGVDYWGSLIASDGSYTIAGLPAGDYTVQFRYGCDCGGPEQLPGAPWVEEFYQNALTLDGAIPVHVSAGVAASGIDFALTPRVQGERPWISGTPAVGSTLTANPGWWTTGTTWTYQWSADDVDIAGATAATYTLTSAQEGKAISVTVTGSIPGYVPNGGTSWPTEKVLLSGTPTINGIAATGSTLTANPGTWTTGTGFGYQWYADSAAIDGANTATFIPTTDQAGTQISVTVTGTLTGYPTVSRTSAKTVKLARAETPTISGTVAVGITLTAKTGTWTTGTSFTYQWYADSAAISGAKASTFVPPSTLTGKQISVKVTGAVTGYPTVGMTSAKTTKLAVVATPTISGTAAVGSILTATPGTWTSGTDFTYQWYSGSTAITGATAKTYKLTSTQAGTQISVKVTGQLAGYTTVSKTSAKTAKVLLAGTPTISGTVAVGGTLTVKPGTWTSGTALTYQWYSGSTAITGATAKTYKLTSAQAGKQISVKVTGKLAGYTTVAKTSAKTVKVLLVGTPTISGTAAVGGTLTARPGTWTGGTRFTYQWYRNGSAISGATASTYRVRPTDAYATLSVKVVGGQSGYASVAKSSASTAPATGKVYANCTALNADYHDGIRKNGITVDKKSGVAKPLVGNPYQSTSLYNLQSIARDADRDGIMCER</sequence>